<organism evidence="1 2">
    <name type="scientific">Candidatus Desulfosporosinus infrequens</name>
    <dbReference type="NCBI Taxonomy" id="2043169"/>
    <lineage>
        <taxon>Bacteria</taxon>
        <taxon>Bacillati</taxon>
        <taxon>Bacillota</taxon>
        <taxon>Clostridia</taxon>
        <taxon>Eubacteriales</taxon>
        <taxon>Desulfitobacteriaceae</taxon>
        <taxon>Desulfosporosinus</taxon>
    </lineage>
</organism>
<reference evidence="2" key="1">
    <citation type="submission" date="2018-02" db="EMBL/GenBank/DDBJ databases">
        <authorList>
            <person name="Hausmann B."/>
        </authorList>
    </citation>
    <scope>NUCLEOTIDE SEQUENCE [LARGE SCALE GENOMIC DNA]</scope>
    <source>
        <strain evidence="2">Peat soil MAG SbF1</strain>
    </source>
</reference>
<sequence length="78" mass="9210">MPDRLERSGFFIENYLKYGSNCELNVECFQNVNFKTLKPFNKFITIIANWISRVGTVEVRKNSKVMIHLKAYEMDLSE</sequence>
<dbReference type="Proteomes" id="UP000238916">
    <property type="component" value="Unassembled WGS sequence"/>
</dbReference>
<evidence type="ECO:0000313" key="2">
    <source>
        <dbReference type="Proteomes" id="UP000238916"/>
    </source>
</evidence>
<dbReference type="EMBL" id="OMOF01000094">
    <property type="protein sequence ID" value="SPF37531.1"/>
    <property type="molecule type" value="Genomic_DNA"/>
</dbReference>
<proteinExistence type="predicted"/>
<dbReference type="AlphaFoldDB" id="A0A2U3KCY6"/>
<accession>A0A2U3KCY6</accession>
<evidence type="ECO:0000313" key="1">
    <source>
        <dbReference type="EMBL" id="SPF37531.1"/>
    </source>
</evidence>
<protein>
    <submittedName>
        <fullName evidence="1">Uncharacterized protein</fullName>
    </submittedName>
</protein>
<name>A0A2U3KCY6_9FIRM</name>
<gene>
    <name evidence="1" type="ORF">SBF1_1830002</name>
</gene>